<sequence length="74" mass="7986">MFAGFVSNGRGDISGDEVTPKQSTKQLLMLINPRSIVSVPRSTNNAQDALNPATGSSFYRLTAQTIKSDILRVC</sequence>
<evidence type="ECO:0000313" key="3">
    <source>
        <dbReference type="Proteomes" id="UP001279734"/>
    </source>
</evidence>
<proteinExistence type="predicted"/>
<comment type="caution">
    <text evidence="2">The sequence shown here is derived from an EMBL/GenBank/DDBJ whole genome shotgun (WGS) entry which is preliminary data.</text>
</comment>
<dbReference type="Proteomes" id="UP001279734">
    <property type="component" value="Unassembled WGS sequence"/>
</dbReference>
<dbReference type="EMBL" id="BSYO01000010">
    <property type="protein sequence ID" value="GMH10675.1"/>
    <property type="molecule type" value="Genomic_DNA"/>
</dbReference>
<feature type="region of interest" description="Disordered" evidence="1">
    <location>
        <begin position="1"/>
        <end position="20"/>
    </location>
</feature>
<keyword evidence="3" id="KW-1185">Reference proteome</keyword>
<gene>
    <name evidence="2" type="ORF">Nepgr_012516</name>
</gene>
<evidence type="ECO:0000256" key="1">
    <source>
        <dbReference type="SAM" id="MobiDB-lite"/>
    </source>
</evidence>
<dbReference type="AlphaFoldDB" id="A0AAD3SH27"/>
<name>A0AAD3SH27_NEPGR</name>
<organism evidence="2 3">
    <name type="scientific">Nepenthes gracilis</name>
    <name type="common">Slender pitcher plant</name>
    <dbReference type="NCBI Taxonomy" id="150966"/>
    <lineage>
        <taxon>Eukaryota</taxon>
        <taxon>Viridiplantae</taxon>
        <taxon>Streptophyta</taxon>
        <taxon>Embryophyta</taxon>
        <taxon>Tracheophyta</taxon>
        <taxon>Spermatophyta</taxon>
        <taxon>Magnoliopsida</taxon>
        <taxon>eudicotyledons</taxon>
        <taxon>Gunneridae</taxon>
        <taxon>Pentapetalae</taxon>
        <taxon>Caryophyllales</taxon>
        <taxon>Nepenthaceae</taxon>
        <taxon>Nepenthes</taxon>
    </lineage>
</organism>
<protein>
    <submittedName>
        <fullName evidence="2">Uncharacterized protein</fullName>
    </submittedName>
</protein>
<reference evidence="2" key="1">
    <citation type="submission" date="2023-05" db="EMBL/GenBank/DDBJ databases">
        <title>Nepenthes gracilis genome sequencing.</title>
        <authorList>
            <person name="Fukushima K."/>
        </authorList>
    </citation>
    <scope>NUCLEOTIDE SEQUENCE</scope>
    <source>
        <strain evidence="2">SING2019-196</strain>
    </source>
</reference>
<evidence type="ECO:0000313" key="2">
    <source>
        <dbReference type="EMBL" id="GMH10675.1"/>
    </source>
</evidence>
<accession>A0AAD3SH27</accession>